<keyword evidence="2" id="KW-1185">Reference proteome</keyword>
<dbReference type="Proteomes" id="UP001604335">
    <property type="component" value="Unassembled WGS sequence"/>
</dbReference>
<proteinExistence type="predicted"/>
<dbReference type="RefSeq" id="WP_190534191.1">
    <property type="nucleotide sequence ID" value="NZ_JAZAQF010000095.1"/>
</dbReference>
<accession>A0ABW7CEP5</accession>
<evidence type="ECO:0000313" key="1">
    <source>
        <dbReference type="EMBL" id="MFG3819585.1"/>
    </source>
</evidence>
<dbReference type="EMBL" id="JAZAQF010000095">
    <property type="protein sequence ID" value="MFG3819585.1"/>
    <property type="molecule type" value="Genomic_DNA"/>
</dbReference>
<sequence length="202" mass="23541">MNPVQAFSAVSGSSGMLGGIIGLLRQKKQQSHERKIMKFRKEMMELQIIDNSNLRDQFVEQLLLDRFLAPIEKAQFKIQETAKQSQSLARLLGIYYKDHGIPKEKAPEICSEFRSLAIRLTKVESLEDLKILYEAITIFVQEISIYKHRENKYSIEYFVESKILHKLNDCIADYNNFQRRLEMYSSIDFQIATQKALPERSS</sequence>
<evidence type="ECO:0000313" key="2">
    <source>
        <dbReference type="Proteomes" id="UP001604335"/>
    </source>
</evidence>
<reference evidence="2" key="1">
    <citation type="journal article" date="2024" name="Algal Res.">
        <title>Biochemical, toxicological and genomic investigation of a high-biomass producing Limnothrix strain isolated from Italian shallow drinking water reservoir.</title>
        <authorList>
            <person name="Simonazzi M."/>
            <person name="Shishido T.K."/>
            <person name="Delbaje E."/>
            <person name="Wahlsten M."/>
            <person name="Fewer D.P."/>
            <person name="Sivonen K."/>
            <person name="Pezzolesi L."/>
            <person name="Pistocchi R."/>
        </authorList>
    </citation>
    <scope>NUCLEOTIDE SEQUENCE [LARGE SCALE GENOMIC DNA]</scope>
    <source>
        <strain evidence="2">LRLZ20PSL1</strain>
    </source>
</reference>
<name>A0ABW7CEP5_9CYAN</name>
<organism evidence="1 2">
    <name type="scientific">Limnothrix redekei LRLZ20PSL1</name>
    <dbReference type="NCBI Taxonomy" id="3112953"/>
    <lineage>
        <taxon>Bacteria</taxon>
        <taxon>Bacillati</taxon>
        <taxon>Cyanobacteriota</taxon>
        <taxon>Cyanophyceae</taxon>
        <taxon>Pseudanabaenales</taxon>
        <taxon>Pseudanabaenaceae</taxon>
        <taxon>Limnothrix</taxon>
    </lineage>
</organism>
<comment type="caution">
    <text evidence="1">The sequence shown here is derived from an EMBL/GenBank/DDBJ whole genome shotgun (WGS) entry which is preliminary data.</text>
</comment>
<protein>
    <submittedName>
        <fullName evidence="1">Uncharacterized protein</fullName>
    </submittedName>
</protein>
<gene>
    <name evidence="1" type="ORF">VPK24_18215</name>
</gene>